<organism evidence="8 9">
    <name type="scientific">Sphingomonas turrisvirgatae</name>
    <dbReference type="NCBI Taxonomy" id="1888892"/>
    <lineage>
        <taxon>Bacteria</taxon>
        <taxon>Pseudomonadati</taxon>
        <taxon>Pseudomonadota</taxon>
        <taxon>Alphaproteobacteria</taxon>
        <taxon>Sphingomonadales</taxon>
        <taxon>Sphingomonadaceae</taxon>
        <taxon>Sphingomonas</taxon>
    </lineage>
</organism>
<dbReference type="GO" id="GO:0006835">
    <property type="term" value="P:dicarboxylic acid transport"/>
    <property type="evidence" value="ECO:0007669"/>
    <property type="project" value="TreeGrafter"/>
</dbReference>
<evidence type="ECO:0000256" key="2">
    <source>
        <dbReference type="ARBA" id="ARBA00022448"/>
    </source>
</evidence>
<evidence type="ECO:0000313" key="8">
    <source>
        <dbReference type="EMBL" id="ODP38715.1"/>
    </source>
</evidence>
<dbReference type="PANTHER" id="PTHR42865">
    <property type="entry name" value="PROTON/GLUTAMATE-ASPARTATE SYMPORTER"/>
    <property type="match status" value="1"/>
</dbReference>
<dbReference type="Pfam" id="PF00375">
    <property type="entry name" value="SDF"/>
    <property type="match status" value="1"/>
</dbReference>
<reference evidence="8 9" key="1">
    <citation type="submission" date="2016-08" db="EMBL/GenBank/DDBJ databases">
        <title>Draft genome of the agarase producing Sphingomonas sp. MCT13.</title>
        <authorList>
            <person name="D'Andrea M.M."/>
            <person name="Rossolini G.M."/>
            <person name="Thaller M.C."/>
        </authorList>
    </citation>
    <scope>NUCLEOTIDE SEQUENCE [LARGE SCALE GENOMIC DNA]</scope>
    <source>
        <strain evidence="8 9">MCT13</strain>
    </source>
</reference>
<gene>
    <name evidence="8" type="ORF">BFL28_01420</name>
</gene>
<dbReference type="InterPro" id="IPR036458">
    <property type="entry name" value="Na:dicarbo_symporter_sf"/>
</dbReference>
<dbReference type="EMBL" id="MDDS01000013">
    <property type="protein sequence ID" value="ODP38715.1"/>
    <property type="molecule type" value="Genomic_DNA"/>
</dbReference>
<evidence type="ECO:0000256" key="7">
    <source>
        <dbReference type="SAM" id="Phobius"/>
    </source>
</evidence>
<dbReference type="GO" id="GO:0015293">
    <property type="term" value="F:symporter activity"/>
    <property type="evidence" value="ECO:0007669"/>
    <property type="project" value="UniProtKB-KW"/>
</dbReference>
<evidence type="ECO:0000313" key="9">
    <source>
        <dbReference type="Proteomes" id="UP000094487"/>
    </source>
</evidence>
<comment type="caution">
    <text evidence="8">The sequence shown here is derived from an EMBL/GenBank/DDBJ whole genome shotgun (WGS) entry which is preliminary data.</text>
</comment>
<evidence type="ECO:0000256" key="5">
    <source>
        <dbReference type="ARBA" id="ARBA00022989"/>
    </source>
</evidence>
<evidence type="ECO:0000256" key="1">
    <source>
        <dbReference type="ARBA" id="ARBA00004651"/>
    </source>
</evidence>
<feature type="transmembrane region" description="Helical" evidence="7">
    <location>
        <begin position="27"/>
        <end position="46"/>
    </location>
</feature>
<dbReference type="Gene3D" id="1.10.3860.10">
    <property type="entry name" value="Sodium:dicarboxylate symporter"/>
    <property type="match status" value="1"/>
</dbReference>
<dbReference type="STRING" id="1888892.BFL28_01420"/>
<dbReference type="AlphaFoldDB" id="A0A1E3M041"/>
<dbReference type="Proteomes" id="UP000094487">
    <property type="component" value="Unassembled WGS sequence"/>
</dbReference>
<proteinExistence type="predicted"/>
<comment type="subcellular location">
    <subcellularLocation>
        <location evidence="1">Cell membrane</location>
        <topology evidence="1">Multi-pass membrane protein</topology>
    </subcellularLocation>
</comment>
<keyword evidence="2" id="KW-0813">Transport</keyword>
<dbReference type="OrthoDB" id="9766690at2"/>
<sequence length="104" mass="10905">MSDAALAAAAPAPLAGKLRRYWFDVSLWKRTVLALVAGVAVGSLLGEDAGQLKWLGDLFVRLIRMLVAPLVFVIIVSGIAAMVARSEGEIDLAIMGGARSTAPE</sequence>
<dbReference type="PANTHER" id="PTHR42865:SF7">
    <property type="entry name" value="PROTON_GLUTAMATE-ASPARTATE SYMPORTER"/>
    <property type="match status" value="1"/>
</dbReference>
<dbReference type="InterPro" id="IPR001991">
    <property type="entry name" value="Na-dicarboxylate_symporter"/>
</dbReference>
<accession>A0A1E3M041</accession>
<feature type="transmembrane region" description="Helical" evidence="7">
    <location>
        <begin position="66"/>
        <end position="84"/>
    </location>
</feature>
<name>A0A1E3M041_9SPHN</name>
<keyword evidence="6 7" id="KW-0472">Membrane</keyword>
<keyword evidence="5 7" id="KW-1133">Transmembrane helix</keyword>
<evidence type="ECO:0000256" key="4">
    <source>
        <dbReference type="ARBA" id="ARBA00022692"/>
    </source>
</evidence>
<protein>
    <recommendedName>
        <fullName evidence="10">Dicarboxylate/amino acid:cation symporter</fullName>
    </recommendedName>
</protein>
<dbReference type="SUPFAM" id="SSF118215">
    <property type="entry name" value="Proton glutamate symport protein"/>
    <property type="match status" value="1"/>
</dbReference>
<dbReference type="GO" id="GO:0005886">
    <property type="term" value="C:plasma membrane"/>
    <property type="evidence" value="ECO:0007669"/>
    <property type="project" value="UniProtKB-SubCell"/>
</dbReference>
<dbReference type="RefSeq" id="WP_069319803.1">
    <property type="nucleotide sequence ID" value="NZ_MDDS01000013.1"/>
</dbReference>
<evidence type="ECO:0000256" key="6">
    <source>
        <dbReference type="ARBA" id="ARBA00023136"/>
    </source>
</evidence>
<keyword evidence="4 7" id="KW-0812">Transmembrane</keyword>
<keyword evidence="3" id="KW-1003">Cell membrane</keyword>
<evidence type="ECO:0008006" key="10">
    <source>
        <dbReference type="Google" id="ProtNLM"/>
    </source>
</evidence>
<keyword evidence="9" id="KW-1185">Reference proteome</keyword>
<evidence type="ECO:0000256" key="3">
    <source>
        <dbReference type="ARBA" id="ARBA00022475"/>
    </source>
</evidence>